<dbReference type="PANTHER" id="PTHR11062">
    <property type="entry name" value="EXOSTOSIN HEPARAN SULFATE GLYCOSYLTRANSFERASE -RELATED"/>
    <property type="match status" value="1"/>
</dbReference>
<feature type="disulfide bond" evidence="4">
    <location>
        <begin position="123"/>
        <end position="132"/>
    </location>
</feature>
<evidence type="ECO:0000313" key="7">
    <source>
        <dbReference type="Proteomes" id="UP000239649"/>
    </source>
</evidence>
<dbReference type="InterPro" id="IPR000742">
    <property type="entry name" value="EGF"/>
</dbReference>
<reference evidence="6 7" key="1">
    <citation type="journal article" date="2018" name="Plant J.">
        <title>Genome sequences of Chlorella sorokiniana UTEX 1602 and Micractinium conductrix SAG 241.80: implications to maltose excretion by a green alga.</title>
        <authorList>
            <person name="Arriola M.B."/>
            <person name="Velmurugan N."/>
            <person name="Zhang Y."/>
            <person name="Plunkett M.H."/>
            <person name="Hondzo H."/>
            <person name="Barney B.M."/>
        </authorList>
    </citation>
    <scope>NUCLEOTIDE SEQUENCE [LARGE SCALE GENOMIC DNA]</scope>
    <source>
        <strain evidence="6 7">SAG 241.80</strain>
    </source>
</reference>
<comment type="subcellular location">
    <subcellularLocation>
        <location evidence="1">Golgi apparatus membrane</location>
        <topology evidence="1">Single-pass type II membrane protein</topology>
    </subcellularLocation>
</comment>
<comment type="caution">
    <text evidence="6">The sequence shown here is derived from an EMBL/GenBank/DDBJ whole genome shotgun (WGS) entry which is preliminary data.</text>
</comment>
<keyword evidence="7" id="KW-1185">Reference proteome</keyword>
<dbReference type="Pfam" id="PF03016">
    <property type="entry name" value="Exostosin_GT47"/>
    <property type="match status" value="2"/>
</dbReference>
<sequence>MLHTKSCECLRRCKEYFCRKDSKGNEVCESELGIGLAARKDRPCYEREGAPPDEQYSAIPEPEEDKVKCFVGYEQASTVPANCSEVMKNGEDLSLPLSKCPKKCSGRGYCGQWQGANDPICRCHRGYAGAACEIQENRCYLKCNGRGKCTDQFCKCEPPYFSIGCSRSTVYPTNHSRPSPVNFKIYMYELSAQLAYDNVYRYGWHGHDRIYEAYTKFMEQFLLSPVRTEDPSEANLFFVPAFTYHYSGNVGTAEEHIHLLLDHLKHTYPYWNRTGGRDHFYWTPADRGSCHVREPLAHDAIRIQHFGMHNPAGTTGHFPHLGHPAYGCFHPLRDVVSPPLWDAAQQVWPTTSKLSIDELIAGKKRIFFFAGGVRPDMDYSGGTRQTLDRMVKEWKDPEFDWNTGGVGNYEERQRESKFCLAPYGFGWGIRLAQAMLTGCVPVIIQEHVFHPYEDILPYESFSLRLTNDDIPNLREILRGVTDEQYRRLVQNVVRHAAAFSWYPESGGSAFNYTIATLRRKHMNLKALYYPVFSERDDITAFVLWAAAAAERTEPGPPVCDAECTKFGNCGEDGNCRCPFGRLGKNCEIDFLSPCKPDKDGLPNCGSVFTKSCECFRRCREWACPLDWRGEPVCQEAFRLPDTRSCYERVGVPPDEQYSLVPEPDEVEAGTVKCYEGYKEGAAETNCSVALVDRNDISLPLSMCPNQCNKRGYCGRWADNPKGEPFCRCQRGYIAGANLHFLEQFLLSSVRTEDPSEANLFYIQSFTYTYAGNTGTGADHLQLLLDHVKHSYPYWNRTDGRDHVLWLPGDRGACHVGGPGKELILNPIKLVHFGMHTQQGHAGPFPHFGQPEYGCYHPLCDVVATPLWLDAPKWVPNTLKLSAEELMAGKKRLFFFAGGIRPDEEYSGNTRQMLDKLSKEWKDPEFDWVEGGVGGEYQERLRTAKFCLAPYGHGWGLRLPQAMLAGCVPVIIQEHVAQPFEDVLPYEAFSIRLSNDDLPLVREILRGVTDAQYRQLLEGVLQYLPAFHWHTPAGGKAFDYTIAALRRRSMHLKALHVADYAGRATSQA</sequence>
<keyword evidence="3" id="KW-0333">Golgi apparatus</keyword>
<proteinExistence type="inferred from homology"/>
<evidence type="ECO:0000259" key="5">
    <source>
        <dbReference type="PROSITE" id="PS50026"/>
    </source>
</evidence>
<feature type="domain" description="EGF-like" evidence="5">
    <location>
        <begin position="555"/>
        <end position="587"/>
    </location>
</feature>
<feature type="disulfide bond" evidence="4">
    <location>
        <begin position="104"/>
        <end position="121"/>
    </location>
</feature>
<protein>
    <submittedName>
        <fullName evidence="6">Exostosin-like glycosyltransferase</fullName>
    </submittedName>
</protein>
<dbReference type="OrthoDB" id="1924787at2759"/>
<evidence type="ECO:0000256" key="3">
    <source>
        <dbReference type="ARBA" id="ARBA00023034"/>
    </source>
</evidence>
<keyword evidence="4" id="KW-1015">Disulfide bond</keyword>
<comment type="caution">
    <text evidence="4">Lacks conserved residue(s) required for the propagation of feature annotation.</text>
</comment>
<feature type="disulfide bond" evidence="4">
    <location>
        <begin position="559"/>
        <end position="569"/>
    </location>
</feature>
<dbReference type="PROSITE" id="PS00022">
    <property type="entry name" value="EGF_1"/>
    <property type="match status" value="2"/>
</dbReference>
<feature type="disulfide bond" evidence="4">
    <location>
        <begin position="100"/>
        <end position="110"/>
    </location>
</feature>
<keyword evidence="4" id="KW-0245">EGF-like domain</keyword>
<dbReference type="GO" id="GO:0016757">
    <property type="term" value="F:glycosyltransferase activity"/>
    <property type="evidence" value="ECO:0007669"/>
    <property type="project" value="InterPro"/>
</dbReference>
<dbReference type="PROSITE" id="PS50026">
    <property type="entry name" value="EGF_3"/>
    <property type="match status" value="2"/>
</dbReference>
<comment type="similarity">
    <text evidence="2">Belongs to the glycosyltransferase 47 family.</text>
</comment>
<feature type="domain" description="EGF-like" evidence="5">
    <location>
        <begin position="96"/>
        <end position="133"/>
    </location>
</feature>
<dbReference type="GO" id="GO:0000139">
    <property type="term" value="C:Golgi membrane"/>
    <property type="evidence" value="ECO:0007669"/>
    <property type="project" value="UniProtKB-SubCell"/>
</dbReference>
<dbReference type="AlphaFoldDB" id="A0A2P6VM39"/>
<gene>
    <name evidence="6" type="ORF">C2E20_1907</name>
</gene>
<evidence type="ECO:0000256" key="1">
    <source>
        <dbReference type="ARBA" id="ARBA00004323"/>
    </source>
</evidence>
<evidence type="ECO:0000313" key="6">
    <source>
        <dbReference type="EMBL" id="PSC75115.1"/>
    </source>
</evidence>
<feature type="disulfide bond" evidence="4">
    <location>
        <begin position="577"/>
        <end position="586"/>
    </location>
</feature>
<organism evidence="6 7">
    <name type="scientific">Micractinium conductrix</name>
    <dbReference type="NCBI Taxonomy" id="554055"/>
    <lineage>
        <taxon>Eukaryota</taxon>
        <taxon>Viridiplantae</taxon>
        <taxon>Chlorophyta</taxon>
        <taxon>core chlorophytes</taxon>
        <taxon>Trebouxiophyceae</taxon>
        <taxon>Chlorellales</taxon>
        <taxon>Chlorellaceae</taxon>
        <taxon>Chlorella clade</taxon>
        <taxon>Micractinium</taxon>
    </lineage>
</organism>
<dbReference type="Proteomes" id="UP000239649">
    <property type="component" value="Unassembled WGS sequence"/>
</dbReference>
<dbReference type="PANTHER" id="PTHR11062:SF376">
    <property type="entry name" value="EXOSTOSIN FAMILY PROTEIN"/>
    <property type="match status" value="1"/>
</dbReference>
<evidence type="ECO:0000256" key="2">
    <source>
        <dbReference type="ARBA" id="ARBA00010271"/>
    </source>
</evidence>
<dbReference type="InterPro" id="IPR040911">
    <property type="entry name" value="Exostosin_GT47"/>
</dbReference>
<evidence type="ECO:0000256" key="4">
    <source>
        <dbReference type="PROSITE-ProRule" id="PRU00076"/>
    </source>
</evidence>
<dbReference type="EMBL" id="LHPF02000003">
    <property type="protein sequence ID" value="PSC75115.1"/>
    <property type="molecule type" value="Genomic_DNA"/>
</dbReference>
<dbReference type="PROSITE" id="PS01186">
    <property type="entry name" value="EGF_2"/>
    <property type="match status" value="1"/>
</dbReference>
<accession>A0A2P6VM39</accession>
<dbReference type="InterPro" id="IPR004263">
    <property type="entry name" value="Exostosin"/>
</dbReference>
<name>A0A2P6VM39_9CHLO</name>